<feature type="transmembrane region" description="Helical" evidence="1">
    <location>
        <begin position="344"/>
        <end position="361"/>
    </location>
</feature>
<feature type="transmembrane region" description="Helical" evidence="1">
    <location>
        <begin position="263"/>
        <end position="282"/>
    </location>
</feature>
<protein>
    <recommendedName>
        <fullName evidence="2">CAAX prenyl protease 2/Lysostaphin resistance protein A-like domain-containing protein</fullName>
    </recommendedName>
</protein>
<keyword evidence="1" id="KW-1133">Transmembrane helix</keyword>
<dbReference type="Pfam" id="PF02517">
    <property type="entry name" value="Rce1-like"/>
    <property type="match status" value="1"/>
</dbReference>
<keyword evidence="4" id="KW-1185">Reference proteome</keyword>
<gene>
    <name evidence="3" type="ORF">GCM10011365_22300</name>
</gene>
<dbReference type="AlphaFoldDB" id="A0A917FSX2"/>
<reference evidence="3" key="2">
    <citation type="submission" date="2020-09" db="EMBL/GenBank/DDBJ databases">
        <authorList>
            <person name="Sun Q."/>
            <person name="Zhou Y."/>
        </authorList>
    </citation>
    <scope>NUCLEOTIDE SEQUENCE</scope>
    <source>
        <strain evidence="3">CGMCC 1.12181</strain>
    </source>
</reference>
<sequence length="446" mass="50667">MWLSAHDLYVSRINQQQQNRVQSLKAGHHHLSWALKSQRDLVSGFGSGWRIKPQGLEIKTQKAEISLAFENSFIVPENYPRLNFEWAEHVSENPNTRLQLEFSQVDSGVYYYSPTIELSPGHNSINLAELVWTARQGDKNKPANWQDLPLLNTLVWRFSQAQNGENTGLLKAIKLPQTTALNSVNQTVPLAALLNNTLRQSWHSQRLSQGLVLDTPPVLQPYWQMSPWILFGLSGLLLIPAVIFNQPLPHNSKQTTVQAQGGLALVVLVCVLAFLMQTVFMWEVFEHWPWLVMMIFITPVLILFKRWIRPQHGALPVWLLTIITALVLVYIGENNWGFASDLPLYLFWALAQQVILGPWVSDYLHQKAGLPKITVVLLCGVLFAMLHTPNQMLMLATFIGGVLWSYAWLRYHNIYANTVSHALLALLFYQTMPEHVLGTARVGLGF</sequence>
<feature type="transmembrane region" description="Helical" evidence="1">
    <location>
        <begin position="225"/>
        <end position="243"/>
    </location>
</feature>
<keyword evidence="1" id="KW-0812">Transmembrane</keyword>
<feature type="transmembrane region" description="Helical" evidence="1">
    <location>
        <begin position="392"/>
        <end position="409"/>
    </location>
</feature>
<reference evidence="3" key="1">
    <citation type="journal article" date="2014" name="Int. J. Syst. Evol. Microbiol.">
        <title>Complete genome sequence of Corynebacterium casei LMG S-19264T (=DSM 44701T), isolated from a smear-ripened cheese.</title>
        <authorList>
            <consortium name="US DOE Joint Genome Institute (JGI-PGF)"/>
            <person name="Walter F."/>
            <person name="Albersmeier A."/>
            <person name="Kalinowski J."/>
            <person name="Ruckert C."/>
        </authorList>
    </citation>
    <scope>NUCLEOTIDE SEQUENCE</scope>
    <source>
        <strain evidence="3">CGMCC 1.12181</strain>
    </source>
</reference>
<evidence type="ECO:0000313" key="4">
    <source>
        <dbReference type="Proteomes" id="UP000605253"/>
    </source>
</evidence>
<dbReference type="InterPro" id="IPR003675">
    <property type="entry name" value="Rce1/LyrA-like_dom"/>
</dbReference>
<feature type="transmembrane region" description="Helical" evidence="1">
    <location>
        <begin position="368"/>
        <end position="386"/>
    </location>
</feature>
<feature type="transmembrane region" description="Helical" evidence="1">
    <location>
        <begin position="315"/>
        <end position="332"/>
    </location>
</feature>
<accession>A0A917FSX2</accession>
<organism evidence="3 4">
    <name type="scientific">Marinicella pacifica</name>
    <dbReference type="NCBI Taxonomy" id="1171543"/>
    <lineage>
        <taxon>Bacteria</taxon>
        <taxon>Pseudomonadati</taxon>
        <taxon>Pseudomonadota</taxon>
        <taxon>Gammaproteobacteria</taxon>
        <taxon>Lysobacterales</taxon>
        <taxon>Marinicellaceae</taxon>
        <taxon>Marinicella</taxon>
    </lineage>
</organism>
<name>A0A917FSX2_9GAMM</name>
<evidence type="ECO:0000313" key="3">
    <source>
        <dbReference type="EMBL" id="GGG00588.1"/>
    </source>
</evidence>
<keyword evidence="1" id="KW-0472">Membrane</keyword>
<proteinExistence type="predicted"/>
<dbReference type="EMBL" id="BMEO01000012">
    <property type="protein sequence ID" value="GGG00588.1"/>
    <property type="molecule type" value="Genomic_DNA"/>
</dbReference>
<feature type="domain" description="CAAX prenyl protease 2/Lysostaphin resistance protein A-like" evidence="2">
    <location>
        <begin position="365"/>
        <end position="424"/>
    </location>
</feature>
<dbReference type="Proteomes" id="UP000605253">
    <property type="component" value="Unassembled WGS sequence"/>
</dbReference>
<dbReference type="GO" id="GO:0080120">
    <property type="term" value="P:CAAX-box protein maturation"/>
    <property type="evidence" value="ECO:0007669"/>
    <property type="project" value="UniProtKB-ARBA"/>
</dbReference>
<comment type="caution">
    <text evidence="3">The sequence shown here is derived from an EMBL/GenBank/DDBJ whole genome shotgun (WGS) entry which is preliminary data.</text>
</comment>
<evidence type="ECO:0000259" key="2">
    <source>
        <dbReference type="Pfam" id="PF02517"/>
    </source>
</evidence>
<feature type="transmembrane region" description="Helical" evidence="1">
    <location>
        <begin position="288"/>
        <end position="308"/>
    </location>
</feature>
<dbReference type="GO" id="GO:0004175">
    <property type="term" value="F:endopeptidase activity"/>
    <property type="evidence" value="ECO:0007669"/>
    <property type="project" value="UniProtKB-ARBA"/>
</dbReference>
<evidence type="ECO:0000256" key="1">
    <source>
        <dbReference type="SAM" id="Phobius"/>
    </source>
</evidence>